<feature type="domain" description="Integrase catalytic" evidence="20">
    <location>
        <begin position="852"/>
        <end position="965"/>
    </location>
</feature>
<keyword evidence="15" id="KW-0238">DNA-binding</keyword>
<evidence type="ECO:0000256" key="15">
    <source>
        <dbReference type="ARBA" id="ARBA00023125"/>
    </source>
</evidence>
<dbReference type="GO" id="GO:0006338">
    <property type="term" value="P:chromatin remodeling"/>
    <property type="evidence" value="ECO:0007669"/>
    <property type="project" value="UniProtKB-ARBA"/>
</dbReference>
<keyword evidence="14" id="KW-0239">DNA-directed DNA polymerase</keyword>
<dbReference type="Pfam" id="PF17919">
    <property type="entry name" value="RT_RNaseH_2"/>
    <property type="match status" value="1"/>
</dbReference>
<evidence type="ECO:0000256" key="16">
    <source>
        <dbReference type="ARBA" id="ARBA00023172"/>
    </source>
</evidence>
<evidence type="ECO:0000256" key="17">
    <source>
        <dbReference type="ARBA" id="ARBA00023268"/>
    </source>
</evidence>
<evidence type="ECO:0000256" key="3">
    <source>
        <dbReference type="ARBA" id="ARBA00022679"/>
    </source>
</evidence>
<dbReference type="CDD" id="cd01647">
    <property type="entry name" value="RT_LTR"/>
    <property type="match status" value="1"/>
</dbReference>
<evidence type="ECO:0000256" key="11">
    <source>
        <dbReference type="ARBA" id="ARBA00022884"/>
    </source>
</evidence>
<proteinExistence type="predicted"/>
<feature type="domain" description="Chromo" evidence="18">
    <location>
        <begin position="1114"/>
        <end position="1153"/>
    </location>
</feature>
<dbReference type="InterPro" id="IPR043502">
    <property type="entry name" value="DNA/RNA_pol_sf"/>
</dbReference>
<dbReference type="Gene3D" id="3.30.420.10">
    <property type="entry name" value="Ribonuclease H-like superfamily/Ribonuclease H"/>
    <property type="match status" value="1"/>
</dbReference>
<protein>
    <recommendedName>
        <fullName evidence="23">Reverse transcriptase</fullName>
    </recommendedName>
</protein>
<dbReference type="Gene3D" id="2.40.50.40">
    <property type="match status" value="1"/>
</dbReference>
<evidence type="ECO:0000256" key="4">
    <source>
        <dbReference type="ARBA" id="ARBA00022695"/>
    </source>
</evidence>
<evidence type="ECO:0000259" key="20">
    <source>
        <dbReference type="PROSITE" id="PS50994"/>
    </source>
</evidence>
<dbReference type="GO" id="GO:0006508">
    <property type="term" value="P:proteolysis"/>
    <property type="evidence" value="ECO:0007669"/>
    <property type="project" value="UniProtKB-KW"/>
</dbReference>
<comment type="subunit">
    <text evidence="1">Component of the NuA4 histone acetyltransferase complex.</text>
</comment>
<dbReference type="InterPro" id="IPR041588">
    <property type="entry name" value="Integrase_H2C2"/>
</dbReference>
<dbReference type="GO" id="GO:0006310">
    <property type="term" value="P:DNA recombination"/>
    <property type="evidence" value="ECO:0007669"/>
    <property type="project" value="UniProtKB-KW"/>
</dbReference>
<evidence type="ECO:0000256" key="7">
    <source>
        <dbReference type="ARBA" id="ARBA00022750"/>
    </source>
</evidence>
<dbReference type="RefSeq" id="XP_065962567.1">
    <property type="nucleotide sequence ID" value="XM_066106899.1"/>
</dbReference>
<keyword evidence="16" id="KW-0233">DNA recombination</keyword>
<evidence type="ECO:0000256" key="10">
    <source>
        <dbReference type="ARBA" id="ARBA00022842"/>
    </source>
</evidence>
<dbReference type="GO" id="GO:0004190">
    <property type="term" value="F:aspartic-type endopeptidase activity"/>
    <property type="evidence" value="ECO:0007669"/>
    <property type="project" value="UniProtKB-KW"/>
</dbReference>
<dbReference type="PROSITE" id="PS50013">
    <property type="entry name" value="CHROMO_2"/>
    <property type="match status" value="1"/>
</dbReference>
<dbReference type="SMART" id="SM00298">
    <property type="entry name" value="CHROMO"/>
    <property type="match status" value="1"/>
</dbReference>
<keyword evidence="12" id="KW-0229">DNA integration</keyword>
<dbReference type="EMBL" id="NQIK02000004">
    <property type="protein sequence ID" value="KAF7571491.1"/>
    <property type="molecule type" value="Genomic_DNA"/>
</dbReference>
<evidence type="ECO:0000256" key="13">
    <source>
        <dbReference type="ARBA" id="ARBA00022918"/>
    </source>
</evidence>
<keyword evidence="13" id="KW-0695">RNA-directed DNA polymerase</keyword>
<dbReference type="InterPro" id="IPR012337">
    <property type="entry name" value="RNaseH-like_sf"/>
</dbReference>
<dbReference type="Pfam" id="PF07727">
    <property type="entry name" value="RVT_2"/>
    <property type="match status" value="1"/>
</dbReference>
<evidence type="ECO:0008006" key="23">
    <source>
        <dbReference type="Google" id="ProtNLM"/>
    </source>
</evidence>
<keyword evidence="17" id="KW-0511">Multifunctional enzyme</keyword>
<dbReference type="SUPFAM" id="SSF53098">
    <property type="entry name" value="Ribonuclease H-like"/>
    <property type="match status" value="1"/>
</dbReference>
<dbReference type="GO" id="GO:0046872">
    <property type="term" value="F:metal ion binding"/>
    <property type="evidence" value="ECO:0007669"/>
    <property type="project" value="UniProtKB-KW"/>
</dbReference>
<keyword evidence="5" id="KW-0540">Nuclease</keyword>
<dbReference type="Proteomes" id="UP000245464">
    <property type="component" value="Chromosome 4"/>
</dbReference>
<keyword evidence="2" id="KW-0645">Protease</keyword>
<keyword evidence="3" id="KW-0808">Transferase</keyword>
<dbReference type="InterPro" id="IPR001584">
    <property type="entry name" value="Integrase_cat-core"/>
</dbReference>
<evidence type="ECO:0000256" key="14">
    <source>
        <dbReference type="ARBA" id="ARBA00022932"/>
    </source>
</evidence>
<dbReference type="InterPro" id="IPR056924">
    <property type="entry name" value="SH3_Tf2-1"/>
</dbReference>
<dbReference type="KEGG" id="ptrr:90956235"/>
<dbReference type="Pfam" id="PF24626">
    <property type="entry name" value="SH3_Tf2-1"/>
    <property type="match status" value="1"/>
</dbReference>
<dbReference type="SUPFAM" id="SSF56672">
    <property type="entry name" value="DNA/RNA polymerases"/>
    <property type="match status" value="2"/>
</dbReference>
<dbReference type="InterPro" id="IPR043128">
    <property type="entry name" value="Rev_trsase/Diguanyl_cyclase"/>
</dbReference>
<keyword evidence="11" id="KW-0694">RNA-binding</keyword>
<dbReference type="GO" id="GO:0003964">
    <property type="term" value="F:RNA-directed DNA polymerase activity"/>
    <property type="evidence" value="ECO:0007669"/>
    <property type="project" value="UniProtKB-KW"/>
</dbReference>
<evidence type="ECO:0000256" key="12">
    <source>
        <dbReference type="ARBA" id="ARBA00022908"/>
    </source>
</evidence>
<evidence type="ECO:0000256" key="6">
    <source>
        <dbReference type="ARBA" id="ARBA00022723"/>
    </source>
</evidence>
<evidence type="ECO:0000256" key="1">
    <source>
        <dbReference type="ARBA" id="ARBA00011353"/>
    </source>
</evidence>
<dbReference type="PROSITE" id="PS50994">
    <property type="entry name" value="INTEGRASE"/>
    <property type="match status" value="1"/>
</dbReference>
<dbReference type="GO" id="GO:0003677">
    <property type="term" value="F:DNA binding"/>
    <property type="evidence" value="ECO:0007669"/>
    <property type="project" value="UniProtKB-KW"/>
</dbReference>
<dbReference type="GO" id="GO:0004519">
    <property type="term" value="F:endonuclease activity"/>
    <property type="evidence" value="ECO:0007669"/>
    <property type="project" value="UniProtKB-KW"/>
</dbReference>
<keyword evidence="4" id="KW-0548">Nucleotidyltransferase</keyword>
<evidence type="ECO:0000256" key="8">
    <source>
        <dbReference type="ARBA" id="ARBA00022759"/>
    </source>
</evidence>
<keyword evidence="6" id="KW-0479">Metal-binding</keyword>
<dbReference type="GO" id="GO:0015074">
    <property type="term" value="P:DNA integration"/>
    <property type="evidence" value="ECO:0007669"/>
    <property type="project" value="UniProtKB-KW"/>
</dbReference>
<dbReference type="Gene3D" id="2.40.70.10">
    <property type="entry name" value="Acid Proteases"/>
    <property type="match status" value="1"/>
</dbReference>
<dbReference type="InterPro" id="IPR000477">
    <property type="entry name" value="RT_dom"/>
</dbReference>
<dbReference type="Gene3D" id="1.10.340.70">
    <property type="match status" value="1"/>
</dbReference>
<dbReference type="InterPro" id="IPR021109">
    <property type="entry name" value="Peptidase_aspartic_dom_sf"/>
</dbReference>
<keyword evidence="9" id="KW-0378">Hydrolase</keyword>
<sequence length="1744" mass="199765">MDSDPFVVDVRLNGTDFVTGLVDSGCLCYSAINEQLFRSLRLPSIKIAPRQLEEAAGKNAEPSTVLDTVTYASIDIDGHQQKRVFFYVVPGLTYDVILGKPWLEDADVTISAKQGCLDIGASNIRAWNHKKASYKPPPMKATQVMASAFMAEVRRSRRKNKGDGIALDTGLFAVSIADIEKALKPRKRSDPKTKLPPQYHQWLKAFDHFLAEKLPPHRKGVDLHIEIEKDQDGNEKTIPWGPLYGMSREELLVLRKTLTELLDKDFIRASNSPAAAPVLMVKKPGGGIRFCVDYRGLNNITRKDRYPLPLFTETLRNVAKAKWFTKLDVIAAFHKIRVAKGEEWKTAFRTRYGLFEWRVAPFGLTGAPAAFQRYVNSVLQDYLDDFVSAYVDDILIYSSGSLQDHREKVGKVLQRLIDAGLQIDIDKCEFETKRVKYLGYIVEAEVGIRVDPEKIIAIREWATPTSVKAIRAFIGFANFYRVFIPNFSDIAEPLINLTKKEMVFHWDEACNQAFETIKELLITAPILGHFDPEKDTLVEADSSGHATGGLLLQKDKNNNWQPVAYYSKKHSPTEANYPIHDKELLAIVRCLEAWAPELRMVRKFTVLTDHKNLQYFYRERQLSERQVRWSEFLSRFDFSLEWKPGKTMGKPDALSRREQDLPANYDDERIRSRFIRLFQSKHLRSVQIQSLSSEEIDFTKEIRMFEDQEMQNLWHRSRQEDKLYQELTTLVANKERNLPTKLQKEKLVSIAECTLDERGLLRFRDRTWIPHCEPLRTRIIQNIHDSHITGHPGRDLTYSILSRQFFWSGAASDVRRFVRNCEICGRNTIWRETKKGLLKPLPIPEQGMHDISAQAVAQRLFERHYPIHGIPTAITSDRGPQFVSDLWKHFCKLLSVEQRLSTAYHPQTDGATERMNQEIEKMIRIWATYTQENWLALLPVVMGAINNREASSTGLSPFYFMHGYHNEPIQLVEDRTIQDRPKKDGEALAEGFLKRLQDATEWAQAAIAMTQEKQQHQANKTRTAAPQYKEGDWVFLNLRNVKTTRPSKKLDWLHGKYKVLKQVNSHSYKLDVPGKIHPVFHVDLLRYAPDDSFPSQKVGDTQPGPILIDGDELWLVERILGERTIGQGGKGIKEAYVKWVDYTEPTWEPVSNVLKTDAWKKWKKLHAKGKGGAGTESGHIGQHEGKPIDKAQVKRLLSKGIKPYRNQLPPLPTAYSKLEDHPLYDMFKEAEKTHLRSHQQMKSWTEVQASPVKRAGHQILDCMWVYTYKLDKHHRLIKCKARLVVRGDQQRNITSQDTYAATLAGRSFRMLMAIAAKYDLELKQYDVTNAFVHATIDREIYMRMPKGYQKPGTLLKVQKALYGLRISPLLWQKEFTATLASIGFQQIPQEPCCMIKDGVIIFFYVDDIIVAYHSKQESEAMKAINQIQEKYACTGGDNLQWFLGVEVIRDRKQKTIQLSQAAYADKISQLASRQDIRHDTPMSGMELRPRSDLAEPSEINRYQRKIGSLLFAAVTTRPDIAFATSRLARFLVNPSTEHQDAADRVLLYLKKTESLALELGRGDGLEVASDASFADNTLDRKSSQGYAIKLFGGLIAWRASKQDTVTTSTTEAELLALSQVAKEAIFTSRLLKELQVNLSNPIITIKCDNTQTIRLVNEDVAKLQTKLRHVDIHNHWLRQEVTRKTIKVEYVPSDNMIADGFTKSLPANKWASFLDQLGLVKRKESPLKEAELEKLQEHLEGLYM</sequence>
<reference evidence="21 22" key="1">
    <citation type="journal article" date="2018" name="BMC Genomics">
        <title>Comparative genomics of the wheat fungal pathogen Pyrenophora tritici-repentis reveals chromosomal variations and genome plasticity.</title>
        <authorList>
            <person name="Moolhuijzen P."/>
            <person name="See P.T."/>
            <person name="Hane J.K."/>
            <person name="Shi G."/>
            <person name="Liu Z."/>
            <person name="Oliver R.P."/>
            <person name="Moffat C.S."/>
        </authorList>
    </citation>
    <scope>NUCLEOTIDE SEQUENCE [LARGE SCALE GENOMIC DNA]</scope>
    <source>
        <strain evidence="21">M4</strain>
    </source>
</reference>
<name>A0A834VNY6_9PLEO</name>
<dbReference type="CDD" id="cd00303">
    <property type="entry name" value="retropepsin_like"/>
    <property type="match status" value="1"/>
</dbReference>
<evidence type="ECO:0000256" key="9">
    <source>
        <dbReference type="ARBA" id="ARBA00022801"/>
    </source>
</evidence>
<dbReference type="GO" id="GO:0003887">
    <property type="term" value="F:DNA-directed DNA polymerase activity"/>
    <property type="evidence" value="ECO:0007669"/>
    <property type="project" value="UniProtKB-KW"/>
</dbReference>
<accession>A0A834VNY6</accession>
<evidence type="ECO:0000259" key="19">
    <source>
        <dbReference type="PROSITE" id="PS50878"/>
    </source>
</evidence>
<dbReference type="PROSITE" id="PS50878">
    <property type="entry name" value="RT_POL"/>
    <property type="match status" value="1"/>
</dbReference>
<comment type="caution">
    <text evidence="21">The sequence shown here is derived from an EMBL/GenBank/DDBJ whole genome shotgun (WGS) entry which is preliminary data.</text>
</comment>
<dbReference type="GO" id="GO:0003723">
    <property type="term" value="F:RNA binding"/>
    <property type="evidence" value="ECO:0007669"/>
    <property type="project" value="UniProtKB-KW"/>
</dbReference>
<evidence type="ECO:0000313" key="22">
    <source>
        <dbReference type="Proteomes" id="UP000245464"/>
    </source>
</evidence>
<evidence type="ECO:0000256" key="2">
    <source>
        <dbReference type="ARBA" id="ARBA00022670"/>
    </source>
</evidence>
<evidence type="ECO:0000313" key="21">
    <source>
        <dbReference type="EMBL" id="KAF7571491.1"/>
    </source>
</evidence>
<keyword evidence="10" id="KW-0460">Magnesium</keyword>
<dbReference type="GeneID" id="90956235"/>
<keyword evidence="7" id="KW-0064">Aspartyl protease</keyword>
<dbReference type="CDD" id="cd09274">
    <property type="entry name" value="RNase_HI_RT_Ty3"/>
    <property type="match status" value="1"/>
</dbReference>
<dbReference type="Pfam" id="PF00078">
    <property type="entry name" value="RVT_1"/>
    <property type="match status" value="1"/>
</dbReference>
<dbReference type="PANTHER" id="PTHR37984:SF5">
    <property type="entry name" value="PROTEIN NYNRIN-LIKE"/>
    <property type="match status" value="1"/>
</dbReference>
<gene>
    <name evidence="21" type="ORF">PtrM4_089910</name>
</gene>
<dbReference type="Pfam" id="PF17921">
    <property type="entry name" value="Integrase_H2C2"/>
    <property type="match status" value="1"/>
</dbReference>
<dbReference type="GO" id="GO:0005634">
    <property type="term" value="C:nucleus"/>
    <property type="evidence" value="ECO:0007669"/>
    <property type="project" value="UniProtKB-ARBA"/>
</dbReference>
<dbReference type="PANTHER" id="PTHR37984">
    <property type="entry name" value="PROTEIN CBG26694"/>
    <property type="match status" value="1"/>
</dbReference>
<dbReference type="FunFam" id="3.30.70.270:FF:000020">
    <property type="entry name" value="Transposon Tf2-6 polyprotein-like Protein"/>
    <property type="match status" value="1"/>
</dbReference>
<dbReference type="Gene3D" id="3.10.10.10">
    <property type="entry name" value="HIV Type 1 Reverse Transcriptase, subunit A, domain 1"/>
    <property type="match status" value="1"/>
</dbReference>
<dbReference type="SUPFAM" id="SSF54160">
    <property type="entry name" value="Chromo domain-like"/>
    <property type="match status" value="1"/>
</dbReference>
<dbReference type="CDD" id="cd09272">
    <property type="entry name" value="RNase_HI_RT_Ty1"/>
    <property type="match status" value="1"/>
</dbReference>
<keyword evidence="8" id="KW-0255">Endonuclease</keyword>
<dbReference type="InterPro" id="IPR013103">
    <property type="entry name" value="RVT_2"/>
</dbReference>
<dbReference type="Gene3D" id="3.30.70.270">
    <property type="match status" value="2"/>
</dbReference>
<dbReference type="InterPro" id="IPR036397">
    <property type="entry name" value="RNaseH_sf"/>
</dbReference>
<dbReference type="InterPro" id="IPR050951">
    <property type="entry name" value="Retrovirus_Pol_polyprotein"/>
</dbReference>
<dbReference type="InterPro" id="IPR041577">
    <property type="entry name" value="RT_RNaseH_2"/>
</dbReference>
<dbReference type="InterPro" id="IPR000953">
    <property type="entry name" value="Chromo/chromo_shadow_dom"/>
</dbReference>
<evidence type="ECO:0000259" key="18">
    <source>
        <dbReference type="PROSITE" id="PS50013"/>
    </source>
</evidence>
<dbReference type="InterPro" id="IPR016197">
    <property type="entry name" value="Chromo-like_dom_sf"/>
</dbReference>
<evidence type="ECO:0000256" key="5">
    <source>
        <dbReference type="ARBA" id="ARBA00022722"/>
    </source>
</evidence>
<organism evidence="21 22">
    <name type="scientific">Pyrenophora tritici-repentis</name>
    <dbReference type="NCBI Taxonomy" id="45151"/>
    <lineage>
        <taxon>Eukaryota</taxon>
        <taxon>Fungi</taxon>
        <taxon>Dikarya</taxon>
        <taxon>Ascomycota</taxon>
        <taxon>Pezizomycotina</taxon>
        <taxon>Dothideomycetes</taxon>
        <taxon>Pleosporomycetidae</taxon>
        <taxon>Pleosporales</taxon>
        <taxon>Pleosporineae</taxon>
        <taxon>Pleosporaceae</taxon>
        <taxon>Pyrenophora</taxon>
    </lineage>
</organism>
<feature type="domain" description="Reverse transcriptase" evidence="19">
    <location>
        <begin position="262"/>
        <end position="442"/>
    </location>
</feature>